<name>A0A7X0F6G2_9HYPH</name>
<dbReference type="InterPro" id="IPR020456">
    <property type="entry name" value="Acylphosphatase"/>
</dbReference>
<dbReference type="EC" id="3.6.1.7" evidence="2 4"/>
<evidence type="ECO:0000313" key="9">
    <source>
        <dbReference type="Proteomes" id="UP000536262"/>
    </source>
</evidence>
<dbReference type="PROSITE" id="PS00150">
    <property type="entry name" value="ACYLPHOSPHATASE_1"/>
    <property type="match status" value="1"/>
</dbReference>
<dbReference type="PRINTS" id="PR00112">
    <property type="entry name" value="ACYLPHPHTASE"/>
</dbReference>
<evidence type="ECO:0000256" key="4">
    <source>
        <dbReference type="PROSITE-ProRule" id="PRU00520"/>
    </source>
</evidence>
<evidence type="ECO:0000259" key="7">
    <source>
        <dbReference type="PROSITE" id="PS51160"/>
    </source>
</evidence>
<dbReference type="Gene3D" id="3.30.70.100">
    <property type="match status" value="1"/>
</dbReference>
<keyword evidence="9" id="KW-1185">Reference proteome</keyword>
<dbReference type="InterPro" id="IPR001792">
    <property type="entry name" value="Acylphosphatase-like_dom"/>
</dbReference>
<evidence type="ECO:0000256" key="3">
    <source>
        <dbReference type="ARBA" id="ARBA00047645"/>
    </source>
</evidence>
<dbReference type="AlphaFoldDB" id="A0A7X0F6G2"/>
<evidence type="ECO:0000256" key="6">
    <source>
        <dbReference type="RuleBase" id="RU004168"/>
    </source>
</evidence>
<feature type="active site" evidence="4">
    <location>
        <position position="20"/>
    </location>
</feature>
<accession>A0A7X0F6G2</accession>
<comment type="caution">
    <text evidence="8">The sequence shown here is derived from an EMBL/GenBank/DDBJ whole genome shotgun (WGS) entry which is preliminary data.</text>
</comment>
<organism evidence="8 9">
    <name type="scientific">Aminobacter aganoensis</name>
    <dbReference type="NCBI Taxonomy" id="83264"/>
    <lineage>
        <taxon>Bacteria</taxon>
        <taxon>Pseudomonadati</taxon>
        <taxon>Pseudomonadota</taxon>
        <taxon>Alphaproteobacteria</taxon>
        <taxon>Hyphomicrobiales</taxon>
        <taxon>Phyllobacteriaceae</taxon>
        <taxon>Aminobacter</taxon>
    </lineage>
</organism>
<dbReference type="EMBL" id="JACHOU010000003">
    <property type="protein sequence ID" value="MBB6353964.1"/>
    <property type="molecule type" value="Genomic_DNA"/>
</dbReference>
<dbReference type="Pfam" id="PF00708">
    <property type="entry name" value="Acylphosphatase"/>
    <property type="match status" value="1"/>
</dbReference>
<sequence length="92" mass="10025">MNHRAVLVRISGRVQGVSFRVWTQREARRLGLNGWVRNERDGSVTALILGTDEAMTSMLDAFWQGPPGCEVRSVVQDVADPADAPAGFTITG</sequence>
<dbReference type="SUPFAM" id="SSF54975">
    <property type="entry name" value="Acylphosphatase/BLUF domain-like"/>
    <property type="match status" value="1"/>
</dbReference>
<feature type="domain" description="Acylphosphatase-like" evidence="7">
    <location>
        <begin position="5"/>
        <end position="92"/>
    </location>
</feature>
<reference evidence="8 9" key="1">
    <citation type="submission" date="2020-08" db="EMBL/GenBank/DDBJ databases">
        <title>Genomic Encyclopedia of Type Strains, Phase IV (KMG-IV): sequencing the most valuable type-strain genomes for metagenomic binning, comparative biology and taxonomic classification.</title>
        <authorList>
            <person name="Goeker M."/>
        </authorList>
    </citation>
    <scope>NUCLEOTIDE SEQUENCE [LARGE SCALE GENOMIC DNA]</scope>
    <source>
        <strain evidence="8 9">DSM 7051</strain>
    </source>
</reference>
<evidence type="ECO:0000256" key="5">
    <source>
        <dbReference type="RuleBase" id="RU000553"/>
    </source>
</evidence>
<keyword evidence="4 5" id="KW-0378">Hydrolase</keyword>
<protein>
    <recommendedName>
        <fullName evidence="2 4">Acylphosphatase</fullName>
        <ecNumber evidence="2 4">3.6.1.7</ecNumber>
    </recommendedName>
</protein>
<dbReference type="InterPro" id="IPR017968">
    <property type="entry name" value="Acylphosphatase_CS"/>
</dbReference>
<dbReference type="PANTHER" id="PTHR47268:SF4">
    <property type="entry name" value="ACYLPHOSPHATASE"/>
    <property type="match status" value="1"/>
</dbReference>
<comment type="catalytic activity">
    <reaction evidence="3 4 5">
        <text>an acyl phosphate + H2O = a carboxylate + phosphate + H(+)</text>
        <dbReference type="Rhea" id="RHEA:14965"/>
        <dbReference type="ChEBI" id="CHEBI:15377"/>
        <dbReference type="ChEBI" id="CHEBI:15378"/>
        <dbReference type="ChEBI" id="CHEBI:29067"/>
        <dbReference type="ChEBI" id="CHEBI:43474"/>
        <dbReference type="ChEBI" id="CHEBI:59918"/>
        <dbReference type="EC" id="3.6.1.7"/>
    </reaction>
</comment>
<dbReference type="Proteomes" id="UP000536262">
    <property type="component" value="Unassembled WGS sequence"/>
</dbReference>
<dbReference type="RefSeq" id="WP_184699207.1">
    <property type="nucleotide sequence ID" value="NZ_BAABEG010000001.1"/>
</dbReference>
<evidence type="ECO:0000313" key="8">
    <source>
        <dbReference type="EMBL" id="MBB6353964.1"/>
    </source>
</evidence>
<dbReference type="PANTHER" id="PTHR47268">
    <property type="entry name" value="ACYLPHOSPHATASE"/>
    <property type="match status" value="1"/>
</dbReference>
<dbReference type="GO" id="GO:0003998">
    <property type="term" value="F:acylphosphatase activity"/>
    <property type="evidence" value="ECO:0007669"/>
    <property type="project" value="UniProtKB-EC"/>
</dbReference>
<comment type="similarity">
    <text evidence="1 6">Belongs to the acylphosphatase family.</text>
</comment>
<dbReference type="InterPro" id="IPR036046">
    <property type="entry name" value="Acylphosphatase-like_dom_sf"/>
</dbReference>
<dbReference type="PROSITE" id="PS51160">
    <property type="entry name" value="ACYLPHOSPHATASE_3"/>
    <property type="match status" value="1"/>
</dbReference>
<feature type="active site" evidence="4">
    <location>
        <position position="38"/>
    </location>
</feature>
<evidence type="ECO:0000256" key="2">
    <source>
        <dbReference type="ARBA" id="ARBA00012150"/>
    </source>
</evidence>
<evidence type="ECO:0000256" key="1">
    <source>
        <dbReference type="ARBA" id="ARBA00005614"/>
    </source>
</evidence>
<dbReference type="PROSITE" id="PS00151">
    <property type="entry name" value="ACYLPHOSPHATASE_2"/>
    <property type="match status" value="1"/>
</dbReference>
<proteinExistence type="inferred from homology"/>
<dbReference type="NCBIfam" id="NF010999">
    <property type="entry name" value="PRK14425.1"/>
    <property type="match status" value="1"/>
</dbReference>
<gene>
    <name evidence="8" type="ORF">GGR00_001738</name>
</gene>